<organism evidence="1 2">
    <name type="scientific">Cyanobium usitatum str. Tous</name>
    <dbReference type="NCBI Taxonomy" id="2116684"/>
    <lineage>
        <taxon>Bacteria</taxon>
        <taxon>Bacillati</taxon>
        <taxon>Cyanobacteriota</taxon>
        <taxon>Cyanophyceae</taxon>
        <taxon>Synechococcales</taxon>
        <taxon>Prochlorococcaceae</taxon>
        <taxon>Cyanobium</taxon>
    </lineage>
</organism>
<evidence type="ECO:0000313" key="2">
    <source>
        <dbReference type="Proteomes" id="UP000243002"/>
    </source>
</evidence>
<accession>A0A2P7MSW5</accession>
<protein>
    <submittedName>
        <fullName evidence="1">Uncharacterized protein</fullName>
    </submittedName>
</protein>
<gene>
    <name evidence="1" type="ORF">C7K55_11030</name>
</gene>
<comment type="caution">
    <text evidence="1">The sequence shown here is derived from an EMBL/GenBank/DDBJ whole genome shotgun (WGS) entry which is preliminary data.</text>
</comment>
<dbReference type="OrthoDB" id="464365at2"/>
<name>A0A2P7MSW5_9CYAN</name>
<evidence type="ECO:0000313" key="1">
    <source>
        <dbReference type="EMBL" id="PSJ04340.1"/>
    </source>
</evidence>
<proteinExistence type="predicted"/>
<dbReference type="RefSeq" id="WP_106632780.1">
    <property type="nucleotide sequence ID" value="NZ_PXXO01000013.1"/>
</dbReference>
<dbReference type="EMBL" id="PXXO01000013">
    <property type="protein sequence ID" value="PSJ04340.1"/>
    <property type="molecule type" value="Genomic_DNA"/>
</dbReference>
<dbReference type="InterPro" id="IPR046649">
    <property type="entry name" value="DUF6761"/>
</dbReference>
<dbReference type="Proteomes" id="UP000243002">
    <property type="component" value="Unassembled WGS sequence"/>
</dbReference>
<dbReference type="Pfam" id="PF20547">
    <property type="entry name" value="DUF6761"/>
    <property type="match status" value="1"/>
</dbReference>
<reference evidence="1 2" key="1">
    <citation type="journal article" date="2018" name="Environ. Microbiol.">
        <title>Ecological and genomic features of two widespread freshwater picocyanobacteria.</title>
        <authorList>
            <person name="Cabello-Yeves P.J."/>
            <person name="Picazo A."/>
            <person name="Camacho A."/>
            <person name="Callieri C."/>
            <person name="Rosselli R."/>
            <person name="Roda-Garcia J.J."/>
            <person name="Coutinho F.H."/>
            <person name="Rodriguez-Valera F."/>
        </authorList>
    </citation>
    <scope>NUCLEOTIDE SEQUENCE [LARGE SCALE GENOMIC DNA]</scope>
    <source>
        <strain evidence="1 2">Tous</strain>
    </source>
</reference>
<dbReference type="AlphaFoldDB" id="A0A2P7MSW5"/>
<keyword evidence="2" id="KW-1185">Reference proteome</keyword>
<sequence>MTSLQHPDAIRHFQSLCDACQELAHRFHSPAELRLYADGYIHALRRTAVLDPISQRRLEELTDRWIRDPSSFVGPDGDPRSLYESARY</sequence>